<dbReference type="GO" id="GO:1990456">
    <property type="term" value="P:mitochondrion-endoplasmic reticulum membrane tethering"/>
    <property type="evidence" value="ECO:0007669"/>
    <property type="project" value="UniProtKB-UniRule"/>
</dbReference>
<proteinExistence type="inferred from homology"/>
<comment type="similarity">
    <text evidence="6">Belongs to the MDM10 family.</text>
</comment>
<dbReference type="HAMAP" id="MF_03102">
    <property type="entry name" value="Mdm10"/>
    <property type="match status" value="1"/>
</dbReference>
<protein>
    <recommendedName>
        <fullName evidence="6">Mitochondrial distribution and morphology protein 10</fullName>
    </recommendedName>
    <alternativeName>
        <fullName evidence="6">Mitochondrial inheritance component MDM10</fullName>
    </alternativeName>
</protein>
<dbReference type="Proteomes" id="UP000318582">
    <property type="component" value="Unassembled WGS sequence"/>
</dbReference>
<name>A0A507DS11_9FUNG</name>
<accession>A0A507DS11</accession>
<dbReference type="GO" id="GO:0015914">
    <property type="term" value="P:phospholipid transport"/>
    <property type="evidence" value="ECO:0007669"/>
    <property type="project" value="TreeGrafter"/>
</dbReference>
<keyword evidence="4 6" id="KW-0496">Mitochondrion</keyword>
<keyword evidence="1 6" id="KW-1134">Transmembrane beta strand</keyword>
<dbReference type="STRING" id="109895.A0A507DS11"/>
<sequence length="349" mass="39276">MLDFMDYCLRRYYLATRWREDTQYSSLLVDSRRILDFSVPTGFSVTLGKSVSPELKSSYTLGIPNIRAAGFLFTSVPLVLPPNHIKAEDEMAAEQLKNVDIYPTGSTLKTNGDVESQGEKDQKQTPRGYLLYGRLYEDLHLEAMYIKSLTRNMHFLAYGVNSWERRSLTAFSSVSTRLLHASRSCTTEVSYTSEAQVFGLSSLYRFSGTNWAAGSELYYTAKERSGGLSIGARYKREGEVPGTPKTVLSFLANPMMGHVSASYTTTLRNNLNMSTRYRFNVYSYEADLAVGLEYSPKGKEQIVKTRLSLAEGLALKLEGQYRRAVISIGLMTHFTHNPRRSIGIELQIA</sequence>
<dbReference type="PANTHER" id="PTHR28035:SF1">
    <property type="entry name" value="MITOCHONDRIAL DISTRIBUTION AND MORPHOLOGY PROTEIN 10"/>
    <property type="match status" value="1"/>
</dbReference>
<dbReference type="GO" id="GO:0032865">
    <property type="term" value="C:ERMES complex"/>
    <property type="evidence" value="ECO:0007669"/>
    <property type="project" value="UniProtKB-UniRule"/>
</dbReference>
<keyword evidence="5 6" id="KW-0472">Membrane</keyword>
<dbReference type="GO" id="GO:0045040">
    <property type="term" value="P:protein insertion into mitochondrial outer membrane"/>
    <property type="evidence" value="ECO:0007669"/>
    <property type="project" value="UniProtKB-UniRule"/>
</dbReference>
<dbReference type="GO" id="GO:0070096">
    <property type="term" value="P:mitochondrial outer membrane translocase complex assembly"/>
    <property type="evidence" value="ECO:0007669"/>
    <property type="project" value="UniProtKB-UniRule"/>
</dbReference>
<gene>
    <name evidence="6" type="primary">MDM10</name>
    <name evidence="7" type="ORF">PhCBS80983_g05902</name>
</gene>
<dbReference type="GO" id="GO:0001401">
    <property type="term" value="C:SAM complex"/>
    <property type="evidence" value="ECO:0007669"/>
    <property type="project" value="TreeGrafter"/>
</dbReference>
<comment type="subcellular location">
    <subcellularLocation>
        <location evidence="6">Mitochondrion outer membrane</location>
        <topology evidence="6">Multi-pass membrane protein</topology>
    </subcellularLocation>
    <text evidence="6">The ERMES/MDM complex localizes to a few discrete foci (around 10 per single cell), that represent mitochondria-endoplasmic reticulum junctions. These foci are often found next to mtDNA nucleoids.</text>
</comment>
<comment type="function">
    <text evidence="6">Component of the ERMES/MDM complex, which serves as a molecular tether to connect the endoplasmic reticulum and mitochondria. Components of this complex are involved in the control of mitochondrial shape and protein biogenesis and may function in phospholipid exchange. MDM10 is involved in the late assembly steps of the general translocase of the mitochondrial outer membrane (TOM complex). Functions in the TOM40-specific route of the assembly of outer membrane beta-barrel proteins, including the association of TOM40 with the receptor TOM22 and small TOM proteins. Can associate with the SAM(core) complex as well as the MDM12-MMM1 complex, both involved in late steps of the major beta-barrel assembly pathway, that is responsible for biogenesis of all outer membrane beta-barrel proteins. May act as a switch that shuttles between both complexes and channels precursor proteins into the TOM40-specific pathway. Plays a role in mitochondrial morphology and in the inheritance of mitochondria.</text>
</comment>
<evidence type="ECO:0000256" key="5">
    <source>
        <dbReference type="ARBA" id="ARBA00023136"/>
    </source>
</evidence>
<evidence type="ECO:0000256" key="4">
    <source>
        <dbReference type="ARBA" id="ARBA00023128"/>
    </source>
</evidence>
<keyword evidence="2 6" id="KW-0812">Transmembrane</keyword>
<dbReference type="InterPro" id="IPR023614">
    <property type="entry name" value="Porin_dom_sf"/>
</dbReference>
<evidence type="ECO:0000256" key="2">
    <source>
        <dbReference type="ARBA" id="ARBA00022692"/>
    </source>
</evidence>
<organism evidence="7 8">
    <name type="scientific">Powellomyces hirtus</name>
    <dbReference type="NCBI Taxonomy" id="109895"/>
    <lineage>
        <taxon>Eukaryota</taxon>
        <taxon>Fungi</taxon>
        <taxon>Fungi incertae sedis</taxon>
        <taxon>Chytridiomycota</taxon>
        <taxon>Chytridiomycota incertae sedis</taxon>
        <taxon>Chytridiomycetes</taxon>
        <taxon>Spizellomycetales</taxon>
        <taxon>Powellomycetaceae</taxon>
        <taxon>Powellomyces</taxon>
    </lineage>
</organism>
<comment type="caution">
    <text evidence="7">The sequence shown here is derived from an EMBL/GenBank/DDBJ whole genome shotgun (WGS) entry which is preliminary data.</text>
</comment>
<reference evidence="7 8" key="1">
    <citation type="journal article" date="2019" name="Sci. Rep.">
        <title>Comparative genomics of chytrid fungi reveal insights into the obligate biotrophic and pathogenic lifestyle of Synchytrium endobioticum.</title>
        <authorList>
            <person name="van de Vossenberg B.T.L.H."/>
            <person name="Warris S."/>
            <person name="Nguyen H.D.T."/>
            <person name="van Gent-Pelzer M.P.E."/>
            <person name="Joly D.L."/>
            <person name="van de Geest H.C."/>
            <person name="Bonants P.J.M."/>
            <person name="Smith D.S."/>
            <person name="Levesque C.A."/>
            <person name="van der Lee T.A.J."/>
        </authorList>
    </citation>
    <scope>NUCLEOTIDE SEQUENCE [LARGE SCALE GENOMIC DNA]</scope>
    <source>
        <strain evidence="7 8">CBS 809.83</strain>
    </source>
</reference>
<comment type="domain">
    <text evidence="6">Lacks alpha-helical transmembrane segments, suggesting that it resides in the membrane via beta-sheet conformations similar to those predicted for other outer membrane proteins and porin.</text>
</comment>
<evidence type="ECO:0000256" key="6">
    <source>
        <dbReference type="HAMAP-Rule" id="MF_03102"/>
    </source>
</evidence>
<dbReference type="EMBL" id="QEAQ01000152">
    <property type="protein sequence ID" value="TPX54503.1"/>
    <property type="molecule type" value="Genomic_DNA"/>
</dbReference>
<evidence type="ECO:0000313" key="8">
    <source>
        <dbReference type="Proteomes" id="UP000318582"/>
    </source>
</evidence>
<dbReference type="AlphaFoldDB" id="A0A507DS11"/>
<keyword evidence="3 6" id="KW-1000">Mitochondrion outer membrane</keyword>
<comment type="subunit">
    <text evidence="6">Component of the ER-mitochondria encounter structure (ERMES) or MDM complex, composed of MMM1, MDM10, MDM12 and MDM34. Associates with the mitochondrial outer membrane sorting assembly machinery SAM(core) complex.</text>
</comment>
<dbReference type="PANTHER" id="PTHR28035">
    <property type="entry name" value="MITOCHONDRIAL DISTRIBUTION AND MORPHOLOGY PROTEIN 10"/>
    <property type="match status" value="1"/>
</dbReference>
<dbReference type="GO" id="GO:0051654">
    <property type="term" value="P:establishment of mitochondrion localization"/>
    <property type="evidence" value="ECO:0007669"/>
    <property type="project" value="TreeGrafter"/>
</dbReference>
<dbReference type="Gene3D" id="2.40.160.10">
    <property type="entry name" value="Porin"/>
    <property type="match status" value="1"/>
</dbReference>
<keyword evidence="8" id="KW-1185">Reference proteome</keyword>
<evidence type="ECO:0000256" key="1">
    <source>
        <dbReference type="ARBA" id="ARBA00022452"/>
    </source>
</evidence>
<dbReference type="Pfam" id="PF12519">
    <property type="entry name" value="MDM10"/>
    <property type="match status" value="1"/>
</dbReference>
<evidence type="ECO:0000256" key="3">
    <source>
        <dbReference type="ARBA" id="ARBA00022787"/>
    </source>
</evidence>
<dbReference type="InterPro" id="IPR027539">
    <property type="entry name" value="Mdm10"/>
</dbReference>
<evidence type="ECO:0000313" key="7">
    <source>
        <dbReference type="EMBL" id="TPX54503.1"/>
    </source>
</evidence>